<dbReference type="AlphaFoldDB" id="A0A9P5N485"/>
<feature type="compositionally biased region" description="Polar residues" evidence="1">
    <location>
        <begin position="127"/>
        <end position="146"/>
    </location>
</feature>
<accession>A0A9P5N485</accession>
<dbReference type="OrthoDB" id="3307013at2759"/>
<reference evidence="2" key="2">
    <citation type="journal article" date="2020" name="Nat. Commun.">
        <title>Large-scale genome sequencing of mycorrhizal fungi provides insights into the early evolution of symbiotic traits.</title>
        <authorList>
            <person name="Miyauchi S."/>
            <person name="Kiss E."/>
            <person name="Kuo A."/>
            <person name="Drula E."/>
            <person name="Kohler A."/>
            <person name="Sanchez-Garcia M."/>
            <person name="Morin E."/>
            <person name="Andreopoulos B."/>
            <person name="Barry K.W."/>
            <person name="Bonito G."/>
            <person name="Buee M."/>
            <person name="Carver A."/>
            <person name="Chen C."/>
            <person name="Cichocki N."/>
            <person name="Clum A."/>
            <person name="Culley D."/>
            <person name="Crous P.W."/>
            <person name="Fauchery L."/>
            <person name="Girlanda M."/>
            <person name="Hayes R.D."/>
            <person name="Keri Z."/>
            <person name="LaButti K."/>
            <person name="Lipzen A."/>
            <person name="Lombard V."/>
            <person name="Magnuson J."/>
            <person name="Maillard F."/>
            <person name="Murat C."/>
            <person name="Nolan M."/>
            <person name="Ohm R.A."/>
            <person name="Pangilinan J."/>
            <person name="Pereira M.F."/>
            <person name="Perotto S."/>
            <person name="Peter M."/>
            <person name="Pfister S."/>
            <person name="Riley R."/>
            <person name="Sitrit Y."/>
            <person name="Stielow J.B."/>
            <person name="Szollosi G."/>
            <person name="Zifcakova L."/>
            <person name="Stursova M."/>
            <person name="Spatafora J.W."/>
            <person name="Tedersoo L."/>
            <person name="Vaario L.M."/>
            <person name="Yamada A."/>
            <person name="Yan M."/>
            <person name="Wang P."/>
            <person name="Xu J."/>
            <person name="Bruns T."/>
            <person name="Baldrian P."/>
            <person name="Vilgalys R."/>
            <person name="Dunand C."/>
            <person name="Henrissat B."/>
            <person name="Grigoriev I.V."/>
            <person name="Hibbett D."/>
            <person name="Nagy L.G."/>
            <person name="Martin F.M."/>
        </authorList>
    </citation>
    <scope>NUCLEOTIDE SEQUENCE</scope>
    <source>
        <strain evidence="2">Prilba</strain>
    </source>
</reference>
<dbReference type="EMBL" id="WHVB01000002">
    <property type="protein sequence ID" value="KAF8485900.1"/>
    <property type="molecule type" value="Genomic_DNA"/>
</dbReference>
<reference evidence="2" key="1">
    <citation type="submission" date="2019-10" db="EMBL/GenBank/DDBJ databases">
        <authorList>
            <consortium name="DOE Joint Genome Institute"/>
            <person name="Kuo A."/>
            <person name="Miyauchi S."/>
            <person name="Kiss E."/>
            <person name="Drula E."/>
            <person name="Kohler A."/>
            <person name="Sanchez-Garcia M."/>
            <person name="Andreopoulos B."/>
            <person name="Barry K.W."/>
            <person name="Bonito G."/>
            <person name="Buee M."/>
            <person name="Carver A."/>
            <person name="Chen C."/>
            <person name="Cichocki N."/>
            <person name="Clum A."/>
            <person name="Culley D."/>
            <person name="Crous P.W."/>
            <person name="Fauchery L."/>
            <person name="Girlanda M."/>
            <person name="Hayes R."/>
            <person name="Keri Z."/>
            <person name="LaButti K."/>
            <person name="Lipzen A."/>
            <person name="Lombard V."/>
            <person name="Magnuson J."/>
            <person name="Maillard F."/>
            <person name="Morin E."/>
            <person name="Murat C."/>
            <person name="Nolan M."/>
            <person name="Ohm R."/>
            <person name="Pangilinan J."/>
            <person name="Pereira M."/>
            <person name="Perotto S."/>
            <person name="Peter M."/>
            <person name="Riley R."/>
            <person name="Sitrit Y."/>
            <person name="Stielow B."/>
            <person name="Szollosi G."/>
            <person name="Zifcakova L."/>
            <person name="Stursova M."/>
            <person name="Spatafora J.W."/>
            <person name="Tedersoo L."/>
            <person name="Vaario L.-M."/>
            <person name="Yamada A."/>
            <person name="Yan M."/>
            <person name="Wang P."/>
            <person name="Xu J."/>
            <person name="Bruns T."/>
            <person name="Baldrian P."/>
            <person name="Vilgalys R."/>
            <person name="Henrissat B."/>
            <person name="Grigoriev I.V."/>
            <person name="Hibbett D."/>
            <person name="Nagy L.G."/>
            <person name="Martin F.M."/>
        </authorList>
    </citation>
    <scope>NUCLEOTIDE SEQUENCE</scope>
    <source>
        <strain evidence="2">Prilba</strain>
    </source>
</reference>
<dbReference type="Proteomes" id="UP000759537">
    <property type="component" value="Unassembled WGS sequence"/>
</dbReference>
<protein>
    <submittedName>
        <fullName evidence="2">Uncharacterized protein</fullName>
    </submittedName>
</protein>
<sequence>MILINSCPKLLQSFFVEIVTGMCSTYIPPWFRHCQDCPHHTIVLPSFVPPSEPGGVIPFTVAAGHPIISSSVPSAIVGVTVLHSLPISAAHGTQYMTDDPWLGLPNFQGSGSYMQVPATAPVLNQYEGPQSSSPTAVQTQPHSNSIDIHVPGAQGLASMPWSVSPHGSGVGRQESMPHDHMGAFNVSGNLADTNAGNTMLWTGTLYLNGVCAQARAPATEAVRNPYAHSFCETSITYIHTECY</sequence>
<organism evidence="2 3">
    <name type="scientific">Russula ochroleuca</name>
    <dbReference type="NCBI Taxonomy" id="152965"/>
    <lineage>
        <taxon>Eukaryota</taxon>
        <taxon>Fungi</taxon>
        <taxon>Dikarya</taxon>
        <taxon>Basidiomycota</taxon>
        <taxon>Agaricomycotina</taxon>
        <taxon>Agaricomycetes</taxon>
        <taxon>Russulales</taxon>
        <taxon>Russulaceae</taxon>
        <taxon>Russula</taxon>
    </lineage>
</organism>
<comment type="caution">
    <text evidence="2">The sequence shown here is derived from an EMBL/GenBank/DDBJ whole genome shotgun (WGS) entry which is preliminary data.</text>
</comment>
<evidence type="ECO:0000256" key="1">
    <source>
        <dbReference type="SAM" id="MobiDB-lite"/>
    </source>
</evidence>
<feature type="region of interest" description="Disordered" evidence="1">
    <location>
        <begin position="124"/>
        <end position="149"/>
    </location>
</feature>
<proteinExistence type="predicted"/>
<evidence type="ECO:0000313" key="3">
    <source>
        <dbReference type="Proteomes" id="UP000759537"/>
    </source>
</evidence>
<gene>
    <name evidence="2" type="ORF">DFH94DRAFT_159411</name>
</gene>
<name>A0A9P5N485_9AGAM</name>
<keyword evidence="3" id="KW-1185">Reference proteome</keyword>
<evidence type="ECO:0000313" key="2">
    <source>
        <dbReference type="EMBL" id="KAF8485900.1"/>
    </source>
</evidence>